<evidence type="ECO:0000256" key="1">
    <source>
        <dbReference type="ARBA" id="ARBA00023015"/>
    </source>
</evidence>
<proteinExistence type="predicted"/>
<evidence type="ECO:0000256" key="2">
    <source>
        <dbReference type="ARBA" id="ARBA00023125"/>
    </source>
</evidence>
<organism evidence="5 6">
    <name type="scientific">Schaedlerella arabinosiphila</name>
    <dbReference type="NCBI Taxonomy" id="2044587"/>
    <lineage>
        <taxon>Bacteria</taxon>
        <taxon>Bacillati</taxon>
        <taxon>Bacillota</taxon>
        <taxon>Clostridia</taxon>
        <taxon>Lachnospirales</taxon>
        <taxon>Lachnospiraceae</taxon>
        <taxon>Schaedlerella</taxon>
    </lineage>
</organism>
<keyword evidence="1" id="KW-0805">Transcription regulation</keyword>
<dbReference type="InterPro" id="IPR003313">
    <property type="entry name" value="AraC-bd"/>
</dbReference>
<dbReference type="InterPro" id="IPR009057">
    <property type="entry name" value="Homeodomain-like_sf"/>
</dbReference>
<dbReference type="Proteomes" id="UP000274920">
    <property type="component" value="Unassembled WGS sequence"/>
</dbReference>
<keyword evidence="6" id="KW-1185">Reference proteome</keyword>
<dbReference type="Pfam" id="PF12833">
    <property type="entry name" value="HTH_18"/>
    <property type="match status" value="1"/>
</dbReference>
<dbReference type="Pfam" id="PF02311">
    <property type="entry name" value="AraC_binding"/>
    <property type="match status" value="1"/>
</dbReference>
<dbReference type="InterPro" id="IPR037923">
    <property type="entry name" value="HTH-like"/>
</dbReference>
<dbReference type="GO" id="GO:0003700">
    <property type="term" value="F:DNA-binding transcription factor activity"/>
    <property type="evidence" value="ECO:0007669"/>
    <property type="project" value="InterPro"/>
</dbReference>
<evidence type="ECO:0000313" key="6">
    <source>
        <dbReference type="Proteomes" id="UP000274920"/>
    </source>
</evidence>
<dbReference type="InterPro" id="IPR018060">
    <property type="entry name" value="HTH_AraC"/>
</dbReference>
<dbReference type="PROSITE" id="PS01124">
    <property type="entry name" value="HTH_ARAC_FAMILY_2"/>
    <property type="match status" value="1"/>
</dbReference>
<dbReference type="SUPFAM" id="SSF51215">
    <property type="entry name" value="Regulatory protein AraC"/>
    <property type="match status" value="1"/>
</dbReference>
<evidence type="ECO:0000256" key="3">
    <source>
        <dbReference type="ARBA" id="ARBA00023163"/>
    </source>
</evidence>
<dbReference type="Gene3D" id="1.10.10.60">
    <property type="entry name" value="Homeodomain-like"/>
    <property type="match status" value="2"/>
</dbReference>
<feature type="domain" description="HTH araC/xylS-type" evidence="4">
    <location>
        <begin position="184"/>
        <end position="282"/>
    </location>
</feature>
<sequence>MEKVTYYASIDGISLEHMVRYGKFDMRVKHFHNEYEIFYILEGERLFFFNNRNFIASKGDLILVDTNLIHMTKSVSEDDTGHNRIILYVSSRRMQDLDRKYPTLQLVRFFHQHYGVYHLTPGQQEQFMDLYYLFKQECREKEHNYKQAVELAVTSYFLRLTRELDYQAQEGPLGPDIGKYRHVYEIADYLSEHCEETLSLDDLAARFFLSKYYACRVFKEVTGYTISEYINIHRIQKAKRYLEETDLSVARIADLVGYGTMTHFEKTFKTYMTVSPLKYRKTLNIVTHTNHPANP</sequence>
<dbReference type="SMART" id="SM00342">
    <property type="entry name" value="HTH_ARAC"/>
    <property type="match status" value="1"/>
</dbReference>
<dbReference type="InterPro" id="IPR014710">
    <property type="entry name" value="RmlC-like_jellyroll"/>
</dbReference>
<accession>A0A3R8JKX2</accession>
<dbReference type="RefSeq" id="WP_125126972.1">
    <property type="nucleotide sequence ID" value="NZ_RHJS01000002.1"/>
</dbReference>
<dbReference type="PANTHER" id="PTHR43280">
    <property type="entry name" value="ARAC-FAMILY TRANSCRIPTIONAL REGULATOR"/>
    <property type="match status" value="1"/>
</dbReference>
<dbReference type="SUPFAM" id="SSF46689">
    <property type="entry name" value="Homeodomain-like"/>
    <property type="match status" value="2"/>
</dbReference>
<dbReference type="PANTHER" id="PTHR43280:SF28">
    <property type="entry name" value="HTH-TYPE TRANSCRIPTIONAL ACTIVATOR RHAS"/>
    <property type="match status" value="1"/>
</dbReference>
<dbReference type="AlphaFoldDB" id="A0A3R8JKX2"/>
<dbReference type="Gene3D" id="2.60.120.10">
    <property type="entry name" value="Jelly Rolls"/>
    <property type="match status" value="1"/>
</dbReference>
<keyword evidence="2" id="KW-0238">DNA-binding</keyword>
<dbReference type="EMBL" id="RHJS01000002">
    <property type="protein sequence ID" value="RRK31267.1"/>
    <property type="molecule type" value="Genomic_DNA"/>
</dbReference>
<evidence type="ECO:0000259" key="4">
    <source>
        <dbReference type="PROSITE" id="PS01124"/>
    </source>
</evidence>
<protein>
    <submittedName>
        <fullName evidence="5">AraC family transcriptional regulator</fullName>
    </submittedName>
</protein>
<name>A0A3R8JKX2_9FIRM</name>
<reference evidence="5" key="1">
    <citation type="submission" date="2018-10" db="EMBL/GenBank/DDBJ databases">
        <title>Schaedlerella arabinophila gen. nov. sp. nov., isolated from the mouse intestinal tract and comparative analysis with the genome of the closely related altered Schaedler flora strain ASF502.</title>
        <authorList>
            <person name="Miyake S."/>
            <person name="Soh M."/>
            <person name="Seedorf H."/>
        </authorList>
    </citation>
    <scope>NUCLEOTIDE SEQUENCE [LARGE SCALE GENOMIC DNA]</scope>
    <source>
        <strain evidence="5">DSM 106076</strain>
    </source>
</reference>
<comment type="caution">
    <text evidence="5">The sequence shown here is derived from an EMBL/GenBank/DDBJ whole genome shotgun (WGS) entry which is preliminary data.</text>
</comment>
<evidence type="ECO:0000313" key="5">
    <source>
        <dbReference type="EMBL" id="RRK31267.1"/>
    </source>
</evidence>
<dbReference type="GO" id="GO:0043565">
    <property type="term" value="F:sequence-specific DNA binding"/>
    <property type="evidence" value="ECO:0007669"/>
    <property type="project" value="InterPro"/>
</dbReference>
<gene>
    <name evidence="5" type="ORF">EBB54_07745</name>
</gene>
<keyword evidence="3" id="KW-0804">Transcription</keyword>